<evidence type="ECO:0000256" key="1">
    <source>
        <dbReference type="ARBA" id="ARBA00005369"/>
    </source>
</evidence>
<reference evidence="4 5" key="1">
    <citation type="submission" date="2016-04" db="EMBL/GenBank/DDBJ databases">
        <title>Draft genome sequence of freshwater magnetotactic bacteria Magnetospirillum marisnigri SP-1 and Magnetospirillum moscoviense BB-1.</title>
        <authorList>
            <person name="Koziaeva V."/>
            <person name="Dziuba M.V."/>
            <person name="Ivanov T.M."/>
            <person name="Kuznetsov B."/>
            <person name="Grouzdev D.S."/>
        </authorList>
    </citation>
    <scope>NUCLEOTIDE SEQUENCE [LARGE SCALE GENOMIC DNA]</scope>
    <source>
        <strain evidence="4 5">BB-1</strain>
    </source>
</reference>
<dbReference type="STRING" id="1437059.A6A05_08490"/>
<comment type="similarity">
    <text evidence="1">Belongs to the methyltransferase superfamily. L-isoaspartyl/D-aspartyl protein methyltransferase family.</text>
</comment>
<dbReference type="GO" id="GO:0004719">
    <property type="term" value="F:protein-L-isoaspartate (D-aspartate) O-methyltransferase activity"/>
    <property type="evidence" value="ECO:0007669"/>
    <property type="project" value="InterPro"/>
</dbReference>
<gene>
    <name evidence="4" type="ORF">A6A05_08490</name>
</gene>
<dbReference type="OrthoDB" id="9798496at2"/>
<keyword evidence="4" id="KW-0808">Transferase</keyword>
<keyword evidence="5" id="KW-1185">Reference proteome</keyword>
<dbReference type="GO" id="GO:0032259">
    <property type="term" value="P:methylation"/>
    <property type="evidence" value="ECO:0007669"/>
    <property type="project" value="UniProtKB-KW"/>
</dbReference>
<dbReference type="SUPFAM" id="SSF53335">
    <property type="entry name" value="S-adenosyl-L-methionine-dependent methyltransferases"/>
    <property type="match status" value="1"/>
</dbReference>
<evidence type="ECO:0000313" key="5">
    <source>
        <dbReference type="Proteomes" id="UP000078543"/>
    </source>
</evidence>
<dbReference type="Proteomes" id="UP000078543">
    <property type="component" value="Unassembled WGS sequence"/>
</dbReference>
<sequence length="217" mass="23077">MDFAAARFNMVESQIRTNRVIEPRIVRALGAVPREMFVSKPMRAFAYVDEDLDVGAGRVVMKPLILAKLLEAAGIKDSDVVLNIGDCTGYVTAVLARLAQTVVSIEADPEMVARSGQTLTSLGVDNAVVVQGPYGGGYPAQAPFDVIFLSGAMAEIPVDLRRQLADGGRLVGVVDDGKGVGRGTVLVRVGDSWGSRVVFDGTTARLPMPAAKPVFRF</sequence>
<comment type="caution">
    <text evidence="4">The sequence shown here is derived from an EMBL/GenBank/DDBJ whole genome shotgun (WGS) entry which is preliminary data.</text>
</comment>
<dbReference type="Gene3D" id="3.40.50.150">
    <property type="entry name" value="Vaccinia Virus protein VP39"/>
    <property type="match status" value="1"/>
</dbReference>
<organism evidence="4 5">
    <name type="scientific">Magnetospirillum moscoviense</name>
    <dbReference type="NCBI Taxonomy" id="1437059"/>
    <lineage>
        <taxon>Bacteria</taxon>
        <taxon>Pseudomonadati</taxon>
        <taxon>Pseudomonadota</taxon>
        <taxon>Alphaproteobacteria</taxon>
        <taxon>Rhodospirillales</taxon>
        <taxon>Rhodospirillaceae</taxon>
        <taxon>Magnetospirillum</taxon>
    </lineage>
</organism>
<dbReference type="Pfam" id="PF01135">
    <property type="entry name" value="PCMT"/>
    <property type="match status" value="1"/>
</dbReference>
<dbReference type="InterPro" id="IPR000682">
    <property type="entry name" value="PCMT"/>
</dbReference>
<name>A0A178MW09_9PROT</name>
<keyword evidence="4" id="KW-0489">Methyltransferase</keyword>
<dbReference type="PANTHER" id="PTHR11579">
    <property type="entry name" value="PROTEIN-L-ISOASPARTATE O-METHYLTRANSFERASE"/>
    <property type="match status" value="1"/>
</dbReference>
<evidence type="ECO:0000256" key="3">
    <source>
        <dbReference type="ARBA" id="ARBA00030757"/>
    </source>
</evidence>
<dbReference type="EMBL" id="LWQU01000112">
    <property type="protein sequence ID" value="OAN54391.1"/>
    <property type="molecule type" value="Genomic_DNA"/>
</dbReference>
<dbReference type="PANTHER" id="PTHR11579:SF18">
    <property type="entry name" value="PROTEIN-L-ISOASPARTATE O-METHYLTRANSFERASE"/>
    <property type="match status" value="1"/>
</dbReference>
<protein>
    <recommendedName>
        <fullName evidence="2">Protein-L-isoaspartate O-methyltransferase</fullName>
    </recommendedName>
    <alternativeName>
        <fullName evidence="3">Protein L-isoaspartyl methyltransferase</fullName>
    </alternativeName>
</protein>
<dbReference type="GO" id="GO:0005737">
    <property type="term" value="C:cytoplasm"/>
    <property type="evidence" value="ECO:0007669"/>
    <property type="project" value="TreeGrafter"/>
</dbReference>
<dbReference type="RefSeq" id="WP_068498361.1">
    <property type="nucleotide sequence ID" value="NZ_LWQU01000112.1"/>
</dbReference>
<dbReference type="AlphaFoldDB" id="A0A178MW09"/>
<dbReference type="InterPro" id="IPR029063">
    <property type="entry name" value="SAM-dependent_MTases_sf"/>
</dbReference>
<evidence type="ECO:0000256" key="2">
    <source>
        <dbReference type="ARBA" id="ARBA00013346"/>
    </source>
</evidence>
<proteinExistence type="inferred from homology"/>
<evidence type="ECO:0000313" key="4">
    <source>
        <dbReference type="EMBL" id="OAN54391.1"/>
    </source>
</evidence>
<accession>A0A178MW09</accession>